<evidence type="ECO:0000259" key="2">
    <source>
        <dbReference type="PROSITE" id="PS51208"/>
    </source>
</evidence>
<evidence type="ECO:0000313" key="4">
    <source>
        <dbReference type="Proteomes" id="UP000186777"/>
    </source>
</evidence>
<dbReference type="SUPFAM" id="SSF103515">
    <property type="entry name" value="Autotransporter"/>
    <property type="match status" value="1"/>
</dbReference>
<gene>
    <name evidence="3" type="ORF">BHW43_09730</name>
</gene>
<dbReference type="Gene3D" id="2.160.20.20">
    <property type="match status" value="2"/>
</dbReference>
<dbReference type="Gene3D" id="2.40.128.130">
    <property type="entry name" value="Autotransporter beta-domain"/>
    <property type="match status" value="1"/>
</dbReference>
<dbReference type="EMBL" id="MNTG01000045">
    <property type="protein sequence ID" value="OLA36415.1"/>
    <property type="molecule type" value="Genomic_DNA"/>
</dbReference>
<feature type="domain" description="Autotransporter" evidence="2">
    <location>
        <begin position="2620"/>
        <end position="2887"/>
    </location>
</feature>
<dbReference type="InterPro" id="IPR005546">
    <property type="entry name" value="Autotransporte_beta"/>
</dbReference>
<dbReference type="PROSITE" id="PS51208">
    <property type="entry name" value="AUTOTRANSPORTER"/>
    <property type="match status" value="1"/>
</dbReference>
<feature type="region of interest" description="Disordered" evidence="1">
    <location>
        <begin position="2208"/>
        <end position="2241"/>
    </location>
</feature>
<dbReference type="SMART" id="SM00869">
    <property type="entry name" value="Autotransporter"/>
    <property type="match status" value="1"/>
</dbReference>
<evidence type="ECO:0000256" key="1">
    <source>
        <dbReference type="SAM" id="MobiDB-lite"/>
    </source>
</evidence>
<feature type="compositionally biased region" description="Polar residues" evidence="1">
    <location>
        <begin position="2227"/>
        <end position="2241"/>
    </location>
</feature>
<dbReference type="InterPro" id="IPR036709">
    <property type="entry name" value="Autotransporte_beta_dom_sf"/>
</dbReference>
<dbReference type="Proteomes" id="UP000186777">
    <property type="component" value="Unassembled WGS sequence"/>
</dbReference>
<dbReference type="Pfam" id="PF03797">
    <property type="entry name" value="Autotransporter"/>
    <property type="match status" value="1"/>
</dbReference>
<sequence>MLGNSIRIDTPYREENFVEGFGKFIEPYYALASYGGTINVNVKNQEAQNGKVEMVGNVLAMKSSDEAGKAMVYQNGRLNIGLTTQDSSWKGVIDNAGTAKAGEVNLWLHNGAQWIYENASRKDGLDASNLPDYSRPYYEKYDGISHLSSLVGGKDKKSAGIIKINDSDPIHIANAEGVTKVWYEHADAAPGTIIGGDIKVFNAKTGTEMMLYTGNNGITKGFAEGDTAAEKNNVSEVLNSLAHKLWYMAGDSNLTGSVSIAEGLTASSVTMKTGNITFAEGGQGFYDYTPEKDDKTYATGPIVKSENIGETRESDINGVVSVNVTEAQDGVSGNAPSAMYAAGEAEGPLVVDLQGHTLKLNANNQTANYVSTVYVDENKSMEIKDSKGNGVLKVSAGLGADGNADTKAKYVYGIRVGEGGNLTANTDVEIDGVKSSATQRAYGVYVSTKGNVVFEKDLTIKNVQTGNKVGPNTAGIYADSSSSADAPINITVKGNLNIENVLGSAIRALNTSTVSTAGATIKAADMSNGTDYSQYYALQANKGTINLNTGEGITAGILDVTGDMKVTDNKASVINVNMTKGSQWTGAVSNIPGSTYNAPAGQFNLTMADGSVWNHETGRSVDTLKTTFAGSNVSKLDGSGVIYQNSDKGITVYDYSGDTTVVYGHDADNPLTINGGNFTVKKAAVGSKITLVTDSQGINAGFEAADTAAEKNNVKEVLNKLANKLFYTGYKDANLAGVVKIADGLTASSVSAIVKASGDITFSDGSNGTKKAGQGFYDYTPEEDKPDYKTGAITKSENISLNREVDDKGVAHINVTESNAGNNKFASALYAGEETSPSKPMTVNMSGKGLALNVAQTGGQAAAIYAGANTYIKVINPSADQKLSIRATNTDTKGSHGIYALGNAHLNISGPVEITDITTKGDAATGINIQGQQSEINIDGPLTISNVKGLRERGKGMSASGILVTGDSSTVTVSGPVDISGVRGSGIKLVGANTKVSVGGGTITAAEDSDKSHNFYAVRVDKGTLDINMKDGAAGDTTTKITGDMYATGQYGKKVVEYTGGELINWNDAGILNVALTDKDSFWKGVAAYDMYNSDYGSGGNTTHDIGQFNLYLQNGAAWTNEQQSHVTTTTIASKNPVWAGSTLATLHGGKDADNAGLIYQKDNNPISVVNYSGHTTVFYDHDAADPSKIIGGSFNITNAAEGSAITFITDNKGITSGFADGDSADAKDKVANVLNNLAGKLFYKNYTDGHLAGVVKIADGLTASSAALKTGDISFSTEETGTFTPGQGYYDYKTSKPGSQIAKEFTAAITGDAAADKVYIEKGVLKDDGTYVFTAGSTTITPEKHLIAGGAWLPQISAAISGSDENHNVTIDMNGNKLTVDTTTDTHTTCIAAVGKGAVNINNAGAMSINATSTTNGQTGALFVNAGGTINIHNAGADNVLTLRANSAAPANAAVIKSMNGVSGVMSAITVDGLVDILADKSNASGANEAISAVASKVEIGGGVIKAINGAEYAISAYGEFASKNRGQVNVNVKKDAEGAIIGAGNNNVQMEGNVNLGGGMDSAGASADVSIGLNTKESFWKGDVSNTNGSSAGIVNLYMGNGASWTGNNLSGNTVNANLDNATWTGYSNGNAMHLKLDNSIWNVNGTSKLASFSCNNGSIIVANNAGDINVAEYSGNTNVIYNHDADNPTNILGGSFTIGKADNGSNITLITDNKGITKGFNAYDKAEDQNTVNEVLNKLAQKLFYTANDGKLAGTVKIASGLTASSAALKTGDISFSTDATGTKTPGQGFYEYTEMDDSVITDPITGNLDKKYVSLGIETEKGIYNFTQDTTINVIKGDYSSNLSAIESSGGPITINADGHSLDVAYHVLKGSNVARAVATGLSYGKSKDITIKAKSLKLSTDTTGFRAQGVYATGSKITIDADTTISTSAQTESNGIYSGSGGTVTMNGNLDIQKDSKAANYIALNSDDNGIINVNVKNGKAGAGIVKIDGDVFTKSAETYDYWEDETTSTSSTVNLALQGKDSSWNGRSLYEVTSGDDSTSYGTFNLWLADGATWTNEKNGKEVPSGFTGSHVTNFTGGSDAAHAGNIFQKDSKNLTVDNYSGNTNIFYAHTGNGEAAADYKAGDIVIKHAAEGSVVSLITDNSGIAMDNEYSIANVLNTLAGKLTYSNFVNGENNLTGYVKIADGLTASSKAMQTGDISFSSKDGKGSLKDGSIAPGLTYPDTQTPESSKLNSGITGDAKADYQYKKDGILKEDGSYVFTQDPTVIEVKEGAAVNATAKDIVIDTTKAKLELKGETGINAENGNVTLNGSTVISGTDAAINAGENANVNVNGNNSALTINGSINANGGNITVDSGNASSTITGDINAANGGSVVISLIEKNSVMNGGYNVDGNSSIALSLANGATWNLTDGEEAAGMSLLRIAKAPAAAPAKGLTINGGKTEAETGYLNMTKRSKALQIANYSGWETIIYNHDNKGSEAQEFKSGNTVISNAKEGSGVILFTDSNNININSQAEVEAVLKVLAEKVQYTDHAANGANLKGKVRIAEGLTSAGKTGAMKWDETTGIGKFDPSSIKWGEIYNGDYETLVMKGVRSAATTSMHSWRDNMQDTYTGADLADEDGIFVKALGGKTSSDVKGVKDDNTYRGVQVGYDKALANGWHAGVAFDYRDGDSNYLLGGKGDNQLYSFGVYGVKNFEDQSYLRVAAKAGRVENEYDVYNEIRSLKLHGDYKANAYGLTMEYGKTFGTEASYFTPKAQLTWSQVGAKDYTAHTPNDSMRIDQDAYSSLVARFGVEAGAKSEKGRVYVGLYGAHEFNGDISASYFAKDGGTKHTSFDGNDTWMEMSIGGSYDLSDNCHIYADFAKDFGGDFERKWKASAGLRFEF</sequence>
<dbReference type="InterPro" id="IPR012332">
    <property type="entry name" value="Autotransporter_pectin_lyase_C"/>
</dbReference>
<protein>
    <recommendedName>
        <fullName evidence="2">Autotransporter domain-containing protein</fullName>
    </recommendedName>
</protein>
<organism evidence="3 4">
    <name type="scientific">Phascolarctobacterium succinatutens</name>
    <dbReference type="NCBI Taxonomy" id="626940"/>
    <lineage>
        <taxon>Bacteria</taxon>
        <taxon>Bacillati</taxon>
        <taxon>Bacillota</taxon>
        <taxon>Negativicutes</taxon>
        <taxon>Acidaminococcales</taxon>
        <taxon>Acidaminococcaceae</taxon>
        <taxon>Phascolarctobacterium</taxon>
    </lineage>
</organism>
<name>A0A1Q6R1Z8_9FIRM</name>
<accession>A0A1Q6R1Z8</accession>
<reference evidence="3 4" key="1">
    <citation type="journal article" date="2016" name="Nat. Biotechnol.">
        <title>Measurement of bacterial replication rates in microbial communities.</title>
        <authorList>
            <person name="Brown C.T."/>
            <person name="Olm M.R."/>
            <person name="Thomas B.C."/>
            <person name="Banfield J.F."/>
        </authorList>
    </citation>
    <scope>NUCLEOTIDE SEQUENCE [LARGE SCALE GENOMIC DNA]</scope>
    <source>
        <strain evidence="3">46_33</strain>
    </source>
</reference>
<proteinExistence type="predicted"/>
<comment type="caution">
    <text evidence="3">The sequence shown here is derived from an EMBL/GenBank/DDBJ whole genome shotgun (WGS) entry which is preliminary data.</text>
</comment>
<evidence type="ECO:0000313" key="3">
    <source>
        <dbReference type="EMBL" id="OLA36415.1"/>
    </source>
</evidence>